<dbReference type="Gene3D" id="3.40.50.300">
    <property type="entry name" value="P-loop containing nucleotide triphosphate hydrolases"/>
    <property type="match status" value="2"/>
</dbReference>
<dbReference type="CDD" id="cd18787">
    <property type="entry name" value="SF2_C_DEAD"/>
    <property type="match status" value="1"/>
</dbReference>
<comment type="catalytic activity">
    <reaction evidence="8 11">
        <text>ATP + H2O = ADP + phosphate + H(+)</text>
        <dbReference type="Rhea" id="RHEA:13065"/>
        <dbReference type="ChEBI" id="CHEBI:15377"/>
        <dbReference type="ChEBI" id="CHEBI:15378"/>
        <dbReference type="ChEBI" id="CHEBI:30616"/>
        <dbReference type="ChEBI" id="CHEBI:43474"/>
        <dbReference type="ChEBI" id="CHEBI:456216"/>
        <dbReference type="EC" id="3.6.4.13"/>
    </reaction>
</comment>
<evidence type="ECO:0000256" key="9">
    <source>
        <dbReference type="PROSITE-ProRule" id="PRU00552"/>
    </source>
</evidence>
<comment type="domain">
    <text evidence="11">The Q motif is unique to and characteristic of the DEAD box family of RNA helicases and controls ATP binding and hydrolysis.</text>
</comment>
<evidence type="ECO:0000256" key="3">
    <source>
        <dbReference type="ARBA" id="ARBA00022741"/>
    </source>
</evidence>
<gene>
    <name evidence="16" type="ORF">GJ744_003303</name>
</gene>
<feature type="compositionally biased region" description="Polar residues" evidence="12">
    <location>
        <begin position="136"/>
        <end position="149"/>
    </location>
</feature>
<evidence type="ECO:0000256" key="11">
    <source>
        <dbReference type="RuleBase" id="RU365068"/>
    </source>
</evidence>
<evidence type="ECO:0000256" key="10">
    <source>
        <dbReference type="RuleBase" id="RU000492"/>
    </source>
</evidence>
<evidence type="ECO:0000259" key="15">
    <source>
        <dbReference type="PROSITE" id="PS51195"/>
    </source>
</evidence>
<dbReference type="InterPro" id="IPR011545">
    <property type="entry name" value="DEAD/DEAH_box_helicase_dom"/>
</dbReference>
<dbReference type="GO" id="GO:0003723">
    <property type="term" value="F:RNA binding"/>
    <property type="evidence" value="ECO:0007669"/>
    <property type="project" value="UniProtKB-UniRule"/>
</dbReference>
<sequence length="797" mass="86798">MAPFYSRYVPNSGTSAAKPARISSPPPSKKRKLGDEQDGLGQDIKIRKKTIREQPRDVQKGVVRTKDSTDGSKKLFKSISDSSENISQEVGKVNGSLEAGDNGDESSVLQEQSVKVQKKKRRNAQRAQPKDEALNVSKTTQDPNQQGSEVDNGVKAESGKEKKKKRQKMKNVTETGSGDNAHTSTQQEQHGTLRSKFEKATKNTVRNAPRLEHETGQQQDEAPELPELHGLEPLPQPPPAPESDERPTFSSLPPWLANPLRADSGQSVDFSSLGLDSIVLQNVEKQGLEKTFPVQSAVIPILTDGPNRHRGDVCISAATGSGKTLAYVLPMVQHLKTLAATKLRGLIVVPTRELVRQARETCEACAAGTNVKIATAVGSKSLHDEQENLVETYQIYDPDEYKKQQNAPVDWSKVDLEDMLTELDNENEAVVDFVVQYRSKVDVLICTPGRLVDHMRYTKGFTLHDVQWLIIDEADRLLNESFQEWTEIVVPALQSRAAHILQDNILRHMRLEIPERIVQKVILSATMTQDISKLNSLKMRNPKLVVVGDVKAPADPETIDASAPEPPLDESSTFNLPSTLLEYAVPVGDGAEKPLYLLELLRTKVNVFDLDNAGGTRSGAAEDEDGTSTSDSSASDSDLDSISSSTSSSTSSSPYPPGTQKPKGSPEASTSQSSYQNTALIFTRSTSSATRLARLLSLLSTPIASLTATLTKSSSTSSSSSTRKALANFRNHKIRIIIATDRASRGLDLPGLGHVISYDVPTSMTTYVHRVGRTARADGRVARGLCSRIGRRGGFGG</sequence>
<feature type="compositionally biased region" description="Polar residues" evidence="12">
    <location>
        <begin position="172"/>
        <end position="192"/>
    </location>
</feature>
<feature type="region of interest" description="Disordered" evidence="12">
    <location>
        <begin position="611"/>
        <end position="672"/>
    </location>
</feature>
<comment type="caution">
    <text evidence="16">The sequence shown here is derived from an EMBL/GenBank/DDBJ whole genome shotgun (WGS) entry which is preliminary data.</text>
</comment>
<dbReference type="GO" id="GO:0006364">
    <property type="term" value="P:rRNA processing"/>
    <property type="evidence" value="ECO:0007669"/>
    <property type="project" value="UniProtKB-KW"/>
</dbReference>
<evidence type="ECO:0000256" key="7">
    <source>
        <dbReference type="ARBA" id="ARBA00022884"/>
    </source>
</evidence>
<dbReference type="EMBL" id="JAACFV010000163">
    <property type="protein sequence ID" value="KAF7503761.1"/>
    <property type="molecule type" value="Genomic_DNA"/>
</dbReference>
<proteinExistence type="inferred from homology"/>
<dbReference type="OrthoDB" id="3370at2759"/>
<evidence type="ECO:0000313" key="17">
    <source>
        <dbReference type="Proteomes" id="UP000606974"/>
    </source>
</evidence>
<evidence type="ECO:0000256" key="2">
    <source>
        <dbReference type="ARBA" id="ARBA00022552"/>
    </source>
</evidence>
<keyword evidence="17" id="KW-1185">Reference proteome</keyword>
<dbReference type="Pfam" id="PF00271">
    <property type="entry name" value="Helicase_C"/>
    <property type="match status" value="1"/>
</dbReference>
<keyword evidence="2" id="KW-0698">rRNA processing</keyword>
<dbReference type="SUPFAM" id="SSF52540">
    <property type="entry name" value="P-loop containing nucleoside triphosphate hydrolases"/>
    <property type="match status" value="2"/>
</dbReference>
<dbReference type="InterPro" id="IPR001650">
    <property type="entry name" value="Helicase_C-like"/>
</dbReference>
<name>A0A8H7AAY7_9EURO</name>
<keyword evidence="6 10" id="KW-0067">ATP-binding</keyword>
<keyword evidence="4 10" id="KW-0378">Hydrolase</keyword>
<feature type="compositionally biased region" description="Low complexity" evidence="12">
    <location>
        <begin position="627"/>
        <end position="653"/>
    </location>
</feature>
<evidence type="ECO:0000256" key="1">
    <source>
        <dbReference type="ARBA" id="ARBA00004604"/>
    </source>
</evidence>
<feature type="compositionally biased region" description="Basic and acidic residues" evidence="12">
    <location>
        <begin position="51"/>
        <end position="73"/>
    </location>
</feature>
<evidence type="ECO:0000256" key="6">
    <source>
        <dbReference type="ARBA" id="ARBA00022840"/>
    </source>
</evidence>
<dbReference type="Proteomes" id="UP000606974">
    <property type="component" value="Unassembled WGS sequence"/>
</dbReference>
<comment type="subcellular location">
    <subcellularLocation>
        <location evidence="1">Nucleus</location>
        <location evidence="1">Nucleolus</location>
    </subcellularLocation>
</comment>
<dbReference type="PANTHER" id="PTHR24031">
    <property type="entry name" value="RNA HELICASE"/>
    <property type="match status" value="1"/>
</dbReference>
<feature type="short sequence motif" description="Q motif" evidence="9">
    <location>
        <begin position="268"/>
        <end position="296"/>
    </location>
</feature>
<feature type="domain" description="Helicase C-terminal" evidence="14">
    <location>
        <begin position="670"/>
        <end position="797"/>
    </location>
</feature>
<feature type="domain" description="DEAD-box RNA helicase Q" evidence="15">
    <location>
        <begin position="268"/>
        <end position="296"/>
    </location>
</feature>
<keyword evidence="3 10" id="KW-0547">Nucleotide-binding</keyword>
<dbReference type="CDD" id="cd17956">
    <property type="entry name" value="DEADc_DDX51"/>
    <property type="match status" value="1"/>
</dbReference>
<evidence type="ECO:0000313" key="16">
    <source>
        <dbReference type="EMBL" id="KAF7503761.1"/>
    </source>
</evidence>
<dbReference type="GO" id="GO:0016787">
    <property type="term" value="F:hydrolase activity"/>
    <property type="evidence" value="ECO:0007669"/>
    <property type="project" value="UniProtKB-KW"/>
</dbReference>
<dbReference type="InterPro" id="IPR014001">
    <property type="entry name" value="Helicase_ATP-bd"/>
</dbReference>
<dbReference type="GO" id="GO:0005730">
    <property type="term" value="C:nucleolus"/>
    <property type="evidence" value="ECO:0007669"/>
    <property type="project" value="UniProtKB-SubCell"/>
</dbReference>
<evidence type="ECO:0000256" key="12">
    <source>
        <dbReference type="SAM" id="MobiDB-lite"/>
    </source>
</evidence>
<accession>A0A8H7AAY7</accession>
<keyword evidence="7 11" id="KW-0694">RNA-binding</keyword>
<dbReference type="EC" id="3.6.4.13" evidence="11"/>
<evidence type="ECO:0000256" key="5">
    <source>
        <dbReference type="ARBA" id="ARBA00022806"/>
    </source>
</evidence>
<dbReference type="PROSITE" id="PS00039">
    <property type="entry name" value="DEAD_ATP_HELICASE"/>
    <property type="match status" value="1"/>
</dbReference>
<dbReference type="SMART" id="SM00487">
    <property type="entry name" value="DEXDc"/>
    <property type="match status" value="1"/>
</dbReference>
<dbReference type="InterPro" id="IPR000629">
    <property type="entry name" value="RNA-helicase_DEAD-box_CS"/>
</dbReference>
<dbReference type="SMART" id="SM00490">
    <property type="entry name" value="HELICc"/>
    <property type="match status" value="1"/>
</dbReference>
<evidence type="ECO:0000256" key="4">
    <source>
        <dbReference type="ARBA" id="ARBA00022801"/>
    </source>
</evidence>
<dbReference type="InterPro" id="IPR014014">
    <property type="entry name" value="RNA_helicase_DEAD_Q_motif"/>
</dbReference>
<evidence type="ECO:0000259" key="14">
    <source>
        <dbReference type="PROSITE" id="PS51194"/>
    </source>
</evidence>
<feature type="compositionally biased region" description="Polar residues" evidence="12">
    <location>
        <begin position="79"/>
        <end position="88"/>
    </location>
</feature>
<reference evidence="16" key="1">
    <citation type="submission" date="2020-02" db="EMBL/GenBank/DDBJ databases">
        <authorList>
            <person name="Palmer J.M."/>
        </authorList>
    </citation>
    <scope>NUCLEOTIDE SEQUENCE</scope>
    <source>
        <strain evidence="16">EPUS1.4</strain>
        <tissue evidence="16">Thallus</tissue>
    </source>
</reference>
<keyword evidence="5 10" id="KW-0347">Helicase</keyword>
<evidence type="ECO:0000256" key="8">
    <source>
        <dbReference type="ARBA" id="ARBA00047984"/>
    </source>
</evidence>
<dbReference type="GO" id="GO:0003724">
    <property type="term" value="F:RNA helicase activity"/>
    <property type="evidence" value="ECO:0007669"/>
    <property type="project" value="UniProtKB-EC"/>
</dbReference>
<dbReference type="InterPro" id="IPR027417">
    <property type="entry name" value="P-loop_NTPase"/>
</dbReference>
<protein>
    <recommendedName>
        <fullName evidence="11">ATP-dependent RNA helicase</fullName>
        <ecNumber evidence="11">3.6.4.13</ecNumber>
    </recommendedName>
</protein>
<feature type="region of interest" description="Disordered" evidence="12">
    <location>
        <begin position="1"/>
        <end position="257"/>
    </location>
</feature>
<feature type="compositionally biased region" description="Polar residues" evidence="12">
    <location>
        <begin position="105"/>
        <end position="115"/>
    </location>
</feature>
<dbReference type="PROSITE" id="PS51195">
    <property type="entry name" value="Q_MOTIF"/>
    <property type="match status" value="1"/>
</dbReference>
<organism evidence="16 17">
    <name type="scientific">Endocarpon pusillum</name>
    <dbReference type="NCBI Taxonomy" id="364733"/>
    <lineage>
        <taxon>Eukaryota</taxon>
        <taxon>Fungi</taxon>
        <taxon>Dikarya</taxon>
        <taxon>Ascomycota</taxon>
        <taxon>Pezizomycotina</taxon>
        <taxon>Eurotiomycetes</taxon>
        <taxon>Chaetothyriomycetidae</taxon>
        <taxon>Verrucariales</taxon>
        <taxon>Verrucariaceae</taxon>
        <taxon>Endocarpon</taxon>
    </lineage>
</organism>
<dbReference type="Pfam" id="PF00270">
    <property type="entry name" value="DEAD"/>
    <property type="match status" value="2"/>
</dbReference>
<comment type="function">
    <text evidence="11">RNA helicase.</text>
</comment>
<dbReference type="GO" id="GO:0005524">
    <property type="term" value="F:ATP binding"/>
    <property type="evidence" value="ECO:0007669"/>
    <property type="project" value="UniProtKB-UniRule"/>
</dbReference>
<dbReference type="AlphaFoldDB" id="A0A8H7AAY7"/>
<dbReference type="PROSITE" id="PS51194">
    <property type="entry name" value="HELICASE_CTER"/>
    <property type="match status" value="1"/>
</dbReference>
<comment type="similarity">
    <text evidence="10">Belongs to the DEAD box helicase family.</text>
</comment>
<evidence type="ECO:0000259" key="13">
    <source>
        <dbReference type="PROSITE" id="PS51192"/>
    </source>
</evidence>
<dbReference type="PROSITE" id="PS51192">
    <property type="entry name" value="HELICASE_ATP_BIND_1"/>
    <property type="match status" value="1"/>
</dbReference>
<feature type="domain" description="Helicase ATP-binding" evidence="13">
    <location>
        <begin position="304"/>
        <end position="545"/>
    </location>
</feature>